<dbReference type="GO" id="GO:1904263">
    <property type="term" value="P:positive regulation of TORC1 signaling"/>
    <property type="evidence" value="ECO:0007669"/>
    <property type="project" value="TreeGrafter"/>
</dbReference>
<comment type="subunit">
    <text evidence="4">Component of the GSE complex.</text>
</comment>
<dbReference type="EMBL" id="QKWK01000013">
    <property type="protein sequence ID" value="TXT04935.1"/>
    <property type="molecule type" value="Genomic_DNA"/>
</dbReference>
<evidence type="ECO:0000313" key="7">
    <source>
        <dbReference type="Proteomes" id="UP000473826"/>
    </source>
</evidence>
<evidence type="ECO:0000256" key="2">
    <source>
        <dbReference type="ARBA" id="ARBA00022741"/>
    </source>
</evidence>
<comment type="caution">
    <text evidence="6">The sequence shown here is derived from an EMBL/GenBank/DDBJ whole genome shotgun (WGS) entry which is preliminary data.</text>
</comment>
<comment type="similarity">
    <text evidence="1 4">Belongs to the GTR/RAG GTP-binding protein family.</text>
</comment>
<keyword evidence="2 4" id="KW-0547">Nucleotide-binding</keyword>
<dbReference type="GO" id="GO:0000329">
    <property type="term" value="C:fungal-type vacuole membrane"/>
    <property type="evidence" value="ECO:0007669"/>
    <property type="project" value="TreeGrafter"/>
</dbReference>
<reference evidence="6 7" key="1">
    <citation type="journal article" date="2019" name="PLoS Genet.">
        <title>Convergent evolution of linked mating-type loci in basidiomycete fungi.</title>
        <authorList>
            <person name="Sun S."/>
            <person name="Coelho M.A."/>
            <person name="Heitman J."/>
            <person name="Nowrousian M."/>
        </authorList>
    </citation>
    <scope>NUCLEOTIDE SEQUENCE [LARGE SCALE GENOMIC DNA]</scope>
    <source>
        <strain evidence="6 7">CBS 4282</strain>
    </source>
</reference>
<dbReference type="SUPFAM" id="SSF52540">
    <property type="entry name" value="P-loop containing nucleoside triphosphate hydrolases"/>
    <property type="match status" value="1"/>
</dbReference>
<evidence type="ECO:0000313" key="6">
    <source>
        <dbReference type="EMBL" id="TXT04935.1"/>
    </source>
</evidence>
<dbReference type="Gene3D" id="3.30.450.190">
    <property type="match status" value="1"/>
</dbReference>
<organism evidence="6 7">
    <name type="scientific">Vanrija humicola</name>
    <name type="common">Yeast</name>
    <name type="synonym">Cryptococcus humicola</name>
    <dbReference type="NCBI Taxonomy" id="5417"/>
    <lineage>
        <taxon>Eukaryota</taxon>
        <taxon>Fungi</taxon>
        <taxon>Dikarya</taxon>
        <taxon>Basidiomycota</taxon>
        <taxon>Agaricomycotina</taxon>
        <taxon>Tremellomycetes</taxon>
        <taxon>Trichosporonales</taxon>
        <taxon>Trichosporonaceae</taxon>
        <taxon>Vanrija</taxon>
    </lineage>
</organism>
<sequence length="376" mass="42877">MAQAESSRPRQASTTDDSLRQKILVTGWRKAGKSSCIKTVFQHVPVKDVPYIGITQKIEKINYDTIVPIQLWDTPANFDIDQLDAPLGSFSTLVYVMDMQQDDSYHDAVRQAVHTIMRGYLANPAMNFSVFIHKAEALSEDYRGENYSEIQRAMTEELEDFQYSSLQPYAPHLDLSDSGVCNNIFNHMVAEIKFDMTSVHDVSLRDAWSKVLQGIMEMLPAVEALLLNFTETSGMDNSYLFDIASGVVLATDNRHRNDATMEQVTEYLSRFLQFREIYRHLAPSAANSSSKSELDTTDGPDATQPKAWWDDEDTEAPWMTQATRLLPNTTIALWQFTPQLALVVLLRTDTWHARRGMIEYNLTFLRQGVRRILMEV</sequence>
<dbReference type="OrthoDB" id="26136at2759"/>
<dbReference type="InterPro" id="IPR006762">
    <property type="entry name" value="Gtr1_RagA"/>
</dbReference>
<accession>A0A7D8UWI1</accession>
<feature type="region of interest" description="Disordered" evidence="5">
    <location>
        <begin position="287"/>
        <end position="308"/>
    </location>
</feature>
<gene>
    <name evidence="6" type="ORF">VHUM_04018</name>
</gene>
<dbReference type="PANTHER" id="PTHR11259:SF2">
    <property type="entry name" value="GH16429P"/>
    <property type="match status" value="1"/>
</dbReference>
<dbReference type="Proteomes" id="UP000473826">
    <property type="component" value="Unassembled WGS sequence"/>
</dbReference>
<dbReference type="GO" id="GO:0005634">
    <property type="term" value="C:nucleus"/>
    <property type="evidence" value="ECO:0007669"/>
    <property type="project" value="TreeGrafter"/>
</dbReference>
<dbReference type="Gene3D" id="3.40.50.300">
    <property type="entry name" value="P-loop containing nucleotide triphosphate hydrolases"/>
    <property type="match status" value="1"/>
</dbReference>
<dbReference type="AlphaFoldDB" id="A0A7D8UWI1"/>
<dbReference type="GO" id="GO:1990131">
    <property type="term" value="C:Gtr1-Gtr2 GTPase complex"/>
    <property type="evidence" value="ECO:0007669"/>
    <property type="project" value="UniProtKB-UniRule"/>
</dbReference>
<evidence type="ECO:0000256" key="5">
    <source>
        <dbReference type="SAM" id="MobiDB-lite"/>
    </source>
</evidence>
<comment type="function">
    <text evidence="4">GTPase involved in activation of the TORC1 signaling pathway, which promotes growth and represses autophagy in nutrient-rich conditions.</text>
</comment>
<protein>
    <recommendedName>
        <fullName evidence="4">GTP-binding protein</fullName>
    </recommendedName>
</protein>
<dbReference type="Pfam" id="PF04670">
    <property type="entry name" value="Gtr1_RagA"/>
    <property type="match status" value="1"/>
</dbReference>
<evidence type="ECO:0000256" key="4">
    <source>
        <dbReference type="RuleBase" id="RU367014"/>
    </source>
</evidence>
<dbReference type="PANTHER" id="PTHR11259">
    <property type="entry name" value="RAS-RELATED GTP BINDING RAG/GTR YEAST"/>
    <property type="match status" value="1"/>
</dbReference>
<evidence type="ECO:0000256" key="1">
    <source>
        <dbReference type="ARBA" id="ARBA00007756"/>
    </source>
</evidence>
<dbReference type="GO" id="GO:0009267">
    <property type="term" value="P:cellular response to starvation"/>
    <property type="evidence" value="ECO:0007669"/>
    <property type="project" value="TreeGrafter"/>
</dbReference>
<name>A0A7D8UWI1_VANHU</name>
<evidence type="ECO:0000256" key="3">
    <source>
        <dbReference type="ARBA" id="ARBA00023134"/>
    </source>
</evidence>
<keyword evidence="3 4" id="KW-0342">GTP-binding</keyword>
<dbReference type="GO" id="GO:0005525">
    <property type="term" value="F:GTP binding"/>
    <property type="evidence" value="ECO:0007669"/>
    <property type="project" value="UniProtKB-UniRule"/>
</dbReference>
<dbReference type="GO" id="GO:0003924">
    <property type="term" value="F:GTPase activity"/>
    <property type="evidence" value="ECO:0007669"/>
    <property type="project" value="UniProtKB-UniRule"/>
</dbReference>
<proteinExistence type="inferred from homology"/>
<dbReference type="InterPro" id="IPR027417">
    <property type="entry name" value="P-loop_NTPase"/>
</dbReference>
<keyword evidence="7" id="KW-1185">Reference proteome</keyword>
<dbReference type="GO" id="GO:0010507">
    <property type="term" value="P:negative regulation of autophagy"/>
    <property type="evidence" value="ECO:0007669"/>
    <property type="project" value="TreeGrafter"/>
</dbReference>